<dbReference type="InterPro" id="IPR022684">
    <property type="entry name" value="Calpain_cysteine_protease"/>
</dbReference>
<sequence>MSFYVEFLTPKEEIFQQDDEECREHAKFLMKHGHIYIDEDFPPCEETLGELRDIETNELLIENKDNPWFPPWKFSNFVTYRLNGLGSYQAWHDPHPFHVWQGQLGDCWLIAAIMCIATKRKLLEELVPRREYTMKCGLVQVRLFINERWHRSPPTTISRISMGTNGSPRCPRSKHGVAFIEKAYAKAKGGGTFGGLAGGNSHYAFTTLTGCQSRLIQVDLRTNAVTLWKDLNKWKELGFLIAAATPEQDKGSLEEKYYDDHKISDNHCYALLDFKVVDGHWLFHMGSNSTLKWNGKWSEKPGYDDEALSKMSVQDRKLSDGKTFWFEMDDFLSLFRFIYLGEFRDGWNETRIVQDIRRYATDDTQILRLNIRKSCKLVVEVVTRRRKGWHNHNLFLNIHRATPDNQPGELIHTAHQYEFQISSGEFTLEPGTYFVVYASFGHYDDMENNWCIRSPSCLENCQIEFVNCPYSTVLRSVQEVFFKYGKAEKLENGKVITYTWYSRQAGFVMMDNLWEKEFVRFKGYITHNRLITKKLGCGPFLSWPVPPMSRQIVGFYSHEIYGEPELKIDIQNWTISISKMSYSIEFLPSKEEIFQKGNDECEAKAEIYKKRGGIYVDPDFPPTKETLGVVRDIETGELDLEKLDNPWLPLHKFSNFTIYRHNNYGKYQIWNDPWPFHVCQGRLGDCWLIAAIMCIARKKLLLEELVPRNNYTVETGVVQVRLFVDGKWQVIQTDYHLPHIDKFERFAIMPKKQAWVAFIEKAYAKTKGTYGGLAGGYSDNAFTCLTGCMSRRVYVDKTTDMDKLWEDLNKWKADDFLLVASTPNQEDFSKEKRWYDRHMISDCHAYALLDFKVVDGHRLLHLGSNSTLKWNGKWSDKPGYDDEVLKKLSVQDRELSDRKTFWMEIDDFLAFFHRIYIGEYREGWSEIRVKQKVEKKAVDDVQVLRLDITRRCGLAIEVTNRGKNTDKLNQFLNIHRSNPKNHLGELVHAAHTYDNQISTGTFHLDPGTYLVVHSKFGNQDKMENDWVIRSATPFGQFGSTIQSVLCPYTYLVNSVQEMFAKYGTAEKHEKDNVIIYTWHGEQTCFVMVDNLRKWEYVRVKSTIKSEKKDKIKTHLSFGPLLSWPIPPMSRAIVAYYNQQEYGKPKPEMEIKYYISYRFLNLFNWCDYRAFGSDLEAATVLKEKVGTA</sequence>
<evidence type="ECO:0000256" key="2">
    <source>
        <dbReference type="ARBA" id="ARBA00022670"/>
    </source>
</evidence>
<feature type="domain" description="Calpain catalytic" evidence="7">
    <location>
        <begin position="614"/>
        <end position="921"/>
    </location>
</feature>
<evidence type="ECO:0000256" key="5">
    <source>
        <dbReference type="PIRSR" id="PIRSR622684-1"/>
    </source>
</evidence>
<evidence type="ECO:0000313" key="8">
    <source>
        <dbReference type="EMBL" id="EGT46898.1"/>
    </source>
</evidence>
<comment type="similarity">
    <text evidence="1">Belongs to the peptidase C2 family.</text>
</comment>
<name>G0P7C1_CAEBE</name>
<dbReference type="GO" id="GO:0005737">
    <property type="term" value="C:cytoplasm"/>
    <property type="evidence" value="ECO:0007669"/>
    <property type="project" value="TreeGrafter"/>
</dbReference>
<dbReference type="SMART" id="SM00230">
    <property type="entry name" value="CysPc"/>
    <property type="match status" value="1"/>
</dbReference>
<dbReference type="SUPFAM" id="SSF54001">
    <property type="entry name" value="Cysteine proteinases"/>
    <property type="match status" value="2"/>
</dbReference>
<evidence type="ECO:0000259" key="7">
    <source>
        <dbReference type="PROSITE" id="PS50203"/>
    </source>
</evidence>
<proteinExistence type="inferred from homology"/>
<dbReference type="PANTHER" id="PTHR10183:SF382">
    <property type="entry name" value="CALPAIN-15"/>
    <property type="match status" value="1"/>
</dbReference>
<keyword evidence="3" id="KW-0378">Hydrolase</keyword>
<dbReference type="InParanoid" id="G0P7C1"/>
<evidence type="ECO:0000256" key="6">
    <source>
        <dbReference type="PROSITE-ProRule" id="PRU00239"/>
    </source>
</evidence>
<dbReference type="FunFam" id="3.90.70.10:FF:000219">
    <property type="entry name" value="CaLPain Related"/>
    <property type="match status" value="1"/>
</dbReference>
<feature type="active site" evidence="5">
    <location>
        <position position="686"/>
    </location>
</feature>
<dbReference type="InterPro" id="IPR038765">
    <property type="entry name" value="Papain-like_cys_pep_sf"/>
</dbReference>
<keyword evidence="9" id="KW-1185">Reference proteome</keyword>
<dbReference type="PANTHER" id="PTHR10183">
    <property type="entry name" value="CALPAIN"/>
    <property type="match status" value="1"/>
</dbReference>
<dbReference type="EMBL" id="GL380111">
    <property type="protein sequence ID" value="EGT46898.1"/>
    <property type="molecule type" value="Genomic_DNA"/>
</dbReference>
<evidence type="ECO:0000256" key="3">
    <source>
        <dbReference type="ARBA" id="ARBA00022801"/>
    </source>
</evidence>
<evidence type="ECO:0000256" key="1">
    <source>
        <dbReference type="ARBA" id="ARBA00007623"/>
    </source>
</evidence>
<dbReference type="InterPro" id="IPR001300">
    <property type="entry name" value="Peptidase_C2_calpain_cat"/>
</dbReference>
<dbReference type="GO" id="GO:0004198">
    <property type="term" value="F:calcium-dependent cysteine-type endopeptidase activity"/>
    <property type="evidence" value="ECO:0007669"/>
    <property type="project" value="InterPro"/>
</dbReference>
<keyword evidence="4" id="KW-0788">Thiol protease</keyword>
<dbReference type="PROSITE" id="PS50203">
    <property type="entry name" value="CALPAIN_CAT"/>
    <property type="match status" value="2"/>
</dbReference>
<dbReference type="OrthoDB" id="424753at2759"/>
<keyword evidence="2" id="KW-0645">Protease</keyword>
<gene>
    <name evidence="8" type="ORF">CAEBREN_28440</name>
</gene>
<evidence type="ECO:0000313" key="9">
    <source>
        <dbReference type="Proteomes" id="UP000008068"/>
    </source>
</evidence>
<accession>G0P7C1</accession>
<protein>
    <recommendedName>
        <fullName evidence="7">Calpain catalytic domain-containing protein</fullName>
    </recommendedName>
</protein>
<dbReference type="InterPro" id="IPR000169">
    <property type="entry name" value="Pept_cys_AS"/>
</dbReference>
<evidence type="ECO:0000256" key="4">
    <source>
        <dbReference type="ARBA" id="ARBA00022807"/>
    </source>
</evidence>
<feature type="active site" evidence="5">
    <location>
        <position position="844"/>
    </location>
</feature>
<dbReference type="PROSITE" id="PS00139">
    <property type="entry name" value="THIOL_PROTEASE_CYS"/>
    <property type="match status" value="2"/>
</dbReference>
<feature type="domain" description="Calpain catalytic" evidence="7">
    <location>
        <begin position="35"/>
        <end position="344"/>
    </location>
</feature>
<dbReference type="Pfam" id="PF00648">
    <property type="entry name" value="Peptidase_C2"/>
    <property type="match status" value="2"/>
</dbReference>
<dbReference type="eggNOG" id="KOG0045">
    <property type="taxonomic scope" value="Eukaryota"/>
</dbReference>
<dbReference type="PRINTS" id="PR00704">
    <property type="entry name" value="CALPAIN"/>
</dbReference>
<organism evidence="9">
    <name type="scientific">Caenorhabditis brenneri</name>
    <name type="common">Nematode worm</name>
    <dbReference type="NCBI Taxonomy" id="135651"/>
    <lineage>
        <taxon>Eukaryota</taxon>
        <taxon>Metazoa</taxon>
        <taxon>Ecdysozoa</taxon>
        <taxon>Nematoda</taxon>
        <taxon>Chromadorea</taxon>
        <taxon>Rhabditida</taxon>
        <taxon>Rhabditina</taxon>
        <taxon>Rhabditomorpha</taxon>
        <taxon>Rhabditoidea</taxon>
        <taxon>Rhabditidae</taxon>
        <taxon>Peloderinae</taxon>
        <taxon>Caenorhabditis</taxon>
    </lineage>
</organism>
<dbReference type="Gene3D" id="3.90.70.10">
    <property type="entry name" value="Cysteine proteinases"/>
    <property type="match status" value="2"/>
</dbReference>
<dbReference type="STRING" id="135651.G0P7C1"/>
<dbReference type="Proteomes" id="UP000008068">
    <property type="component" value="Unassembled WGS sequence"/>
</dbReference>
<reference evidence="9" key="1">
    <citation type="submission" date="2011-07" db="EMBL/GenBank/DDBJ databases">
        <authorList>
            <consortium name="Caenorhabditis brenneri Sequencing and Analysis Consortium"/>
            <person name="Wilson R.K."/>
        </authorList>
    </citation>
    <scope>NUCLEOTIDE SEQUENCE [LARGE SCALE GENOMIC DNA]</scope>
    <source>
        <strain evidence="9">PB2801</strain>
    </source>
</reference>
<dbReference type="GO" id="GO:0006508">
    <property type="term" value="P:proteolysis"/>
    <property type="evidence" value="ECO:0007669"/>
    <property type="project" value="UniProtKB-KW"/>
</dbReference>
<dbReference type="HOGENOM" id="CLU_272278_0_0_1"/>
<comment type="caution">
    <text evidence="6">Lacks conserved residue(s) required for the propagation of feature annotation.</text>
</comment>
<dbReference type="AlphaFoldDB" id="G0P7C1"/>